<dbReference type="AlphaFoldDB" id="A0A378JUL9"/>
<accession>A0A378JUL9</accession>
<dbReference type="Gene3D" id="3.30.70.1290">
    <property type="entry name" value="Transposase IS200-like"/>
    <property type="match status" value="1"/>
</dbReference>
<name>A0A378JUL9_9GAMM</name>
<protein>
    <submittedName>
        <fullName evidence="2">Transposase and inactivated derivatives</fullName>
    </submittedName>
</protein>
<dbReference type="InterPro" id="IPR036515">
    <property type="entry name" value="Transposase_17_sf"/>
</dbReference>
<dbReference type="Proteomes" id="UP000054985">
    <property type="component" value="Unassembled WGS sequence"/>
</dbReference>
<dbReference type="GO" id="GO:0006313">
    <property type="term" value="P:DNA transposition"/>
    <property type="evidence" value="ECO:0007669"/>
    <property type="project" value="InterPro"/>
</dbReference>
<evidence type="ECO:0000313" key="4">
    <source>
        <dbReference type="Proteomes" id="UP000254040"/>
    </source>
</evidence>
<dbReference type="SUPFAM" id="SSF143422">
    <property type="entry name" value="Transposase IS200-like"/>
    <property type="match status" value="1"/>
</dbReference>
<proteinExistence type="predicted"/>
<organism evidence="2 4">
    <name type="scientific">Legionella moravica</name>
    <dbReference type="NCBI Taxonomy" id="39962"/>
    <lineage>
        <taxon>Bacteria</taxon>
        <taxon>Pseudomonadati</taxon>
        <taxon>Pseudomonadota</taxon>
        <taxon>Gammaproteobacteria</taxon>
        <taxon>Legionellales</taxon>
        <taxon>Legionellaceae</taxon>
        <taxon>Legionella</taxon>
    </lineage>
</organism>
<reference evidence="1 3" key="1">
    <citation type="submission" date="2015-11" db="EMBL/GenBank/DDBJ databases">
        <title>Genomic analysis of 38 Legionella species identifies large and diverse effector repertoires.</title>
        <authorList>
            <person name="Burstein D."/>
            <person name="Amaro F."/>
            <person name="Zusman T."/>
            <person name="Lifshitz Z."/>
            <person name="Cohen O."/>
            <person name="Gilbert J.A."/>
            <person name="Pupko T."/>
            <person name="Shuman H.A."/>
            <person name="Segal G."/>
        </authorList>
    </citation>
    <scope>NUCLEOTIDE SEQUENCE [LARGE SCALE GENOMIC DNA]</scope>
    <source>
        <strain evidence="1 3">ATCC 43877</strain>
    </source>
</reference>
<keyword evidence="3" id="KW-1185">Reference proteome</keyword>
<dbReference type="STRING" id="39962.Lmor_0163"/>
<sequence>MKSTDSNTYMFCSPQQDAKEELHGQLQTRLNSRRYLFFTLTLKNRKSDLLVKYIRLLGRSIRCAKKNNPLSIKSIVVLPDHLHMIIELPHGCPIKNMTSFRA</sequence>
<dbReference type="GO" id="GO:0003677">
    <property type="term" value="F:DNA binding"/>
    <property type="evidence" value="ECO:0007669"/>
    <property type="project" value="InterPro"/>
</dbReference>
<gene>
    <name evidence="1" type="ORF">Lmor_0163</name>
    <name evidence="2" type="ORF">NCTC12239_00055</name>
</gene>
<evidence type="ECO:0000313" key="3">
    <source>
        <dbReference type="Proteomes" id="UP000054985"/>
    </source>
</evidence>
<evidence type="ECO:0000313" key="2">
    <source>
        <dbReference type="EMBL" id="STX61152.1"/>
    </source>
</evidence>
<dbReference type="EMBL" id="LNYN01000005">
    <property type="protein sequence ID" value="KTD39051.1"/>
    <property type="molecule type" value="Genomic_DNA"/>
</dbReference>
<dbReference type="GO" id="GO:0004803">
    <property type="term" value="F:transposase activity"/>
    <property type="evidence" value="ECO:0007669"/>
    <property type="project" value="InterPro"/>
</dbReference>
<reference evidence="2 4" key="2">
    <citation type="submission" date="2018-06" db="EMBL/GenBank/DDBJ databases">
        <authorList>
            <consortium name="Pathogen Informatics"/>
            <person name="Doyle S."/>
        </authorList>
    </citation>
    <scope>NUCLEOTIDE SEQUENCE [LARGE SCALE GENOMIC DNA]</scope>
    <source>
        <strain evidence="2 4">NCTC12239</strain>
    </source>
</reference>
<dbReference type="EMBL" id="UGOG01000001">
    <property type="protein sequence ID" value="STX61152.1"/>
    <property type="molecule type" value="Genomic_DNA"/>
</dbReference>
<dbReference type="Proteomes" id="UP000254040">
    <property type="component" value="Unassembled WGS sequence"/>
</dbReference>
<evidence type="ECO:0000313" key="1">
    <source>
        <dbReference type="EMBL" id="KTD39051.1"/>
    </source>
</evidence>